<dbReference type="EMBL" id="LSNE01000005">
    <property type="protein sequence ID" value="KXI29486.1"/>
    <property type="molecule type" value="Genomic_DNA"/>
</dbReference>
<dbReference type="PROSITE" id="PS51781">
    <property type="entry name" value="SH3B"/>
    <property type="match status" value="1"/>
</dbReference>
<dbReference type="RefSeq" id="WP_068377092.1">
    <property type="nucleotide sequence ID" value="NZ_LSNE01000005.1"/>
</dbReference>
<dbReference type="InterPro" id="IPR011250">
    <property type="entry name" value="OMP/PagP_B-barrel"/>
</dbReference>
<evidence type="ECO:0000313" key="2">
    <source>
        <dbReference type="EMBL" id="KXI29486.1"/>
    </source>
</evidence>
<dbReference type="InterPro" id="IPR010466">
    <property type="entry name" value="DUF1058"/>
</dbReference>
<evidence type="ECO:0000313" key="3">
    <source>
        <dbReference type="Proteomes" id="UP000070299"/>
    </source>
</evidence>
<dbReference type="Proteomes" id="UP000070299">
    <property type="component" value="Unassembled WGS sequence"/>
</dbReference>
<proteinExistence type="predicted"/>
<reference evidence="3" key="1">
    <citation type="submission" date="2016-02" db="EMBL/GenBank/DDBJ databases">
        <authorList>
            <person name="Schultz-Johansen M."/>
            <person name="Glaring M.A."/>
            <person name="Bech P.K."/>
            <person name="Stougaard P."/>
        </authorList>
    </citation>
    <scope>NUCLEOTIDE SEQUENCE [LARGE SCALE GENOMIC DNA]</scope>
    <source>
        <strain evidence="3">S66</strain>
    </source>
</reference>
<keyword evidence="3" id="KW-1185">Reference proteome</keyword>
<accession>A0A136A2N1</accession>
<name>A0A136A2N1_9ALTE</name>
<gene>
    <name evidence="2" type="ORF">AX660_13495</name>
</gene>
<dbReference type="Gene3D" id="2.30.30.40">
    <property type="entry name" value="SH3 Domains"/>
    <property type="match status" value="1"/>
</dbReference>
<dbReference type="InterPro" id="IPR003646">
    <property type="entry name" value="SH3-like_bac-type"/>
</dbReference>
<dbReference type="OrthoDB" id="9148835at2"/>
<protein>
    <recommendedName>
        <fullName evidence="1">SH3b domain-containing protein</fullName>
    </recommendedName>
</protein>
<dbReference type="Gene3D" id="2.40.160.20">
    <property type="match status" value="1"/>
</dbReference>
<feature type="domain" description="SH3b" evidence="1">
    <location>
        <begin position="22"/>
        <end position="87"/>
    </location>
</feature>
<dbReference type="SUPFAM" id="SSF56925">
    <property type="entry name" value="OMPA-like"/>
    <property type="match status" value="1"/>
</dbReference>
<dbReference type="AlphaFoldDB" id="A0A136A2N1"/>
<comment type="caution">
    <text evidence="2">The sequence shown here is derived from an EMBL/GenBank/DDBJ whole genome shotgun (WGS) entry which is preliminary data.</text>
</comment>
<evidence type="ECO:0000259" key="1">
    <source>
        <dbReference type="PROSITE" id="PS51781"/>
    </source>
</evidence>
<sequence length="247" mass="27498">MALYLVGMCFWASQSTAQDYLQEQAQVQVKQPYVDMRSGPAGAYPVIYVAAKDEWLSVLKRRTSWFKVQTAKGQQGWISQDDLHLTLNANGEPVLLADGSFEDFATRQFEIGTMAGSFDGVPSLTVMADWIATENISLGINLTQAVGSYAENQLAMFTISHTAFPEWQVAPYVVFGAGKIRTKPRGSLVQSGDEARSANVLSAGLGLRYYLTRHFLVKLEYNSLLVKTDRDENEELAQWKLGFAIFF</sequence>
<dbReference type="Pfam" id="PF06347">
    <property type="entry name" value="SH3_4"/>
    <property type="match status" value="1"/>
</dbReference>
<organism evidence="2 3">
    <name type="scientific">Paraglaciecola hydrolytica</name>
    <dbReference type="NCBI Taxonomy" id="1799789"/>
    <lineage>
        <taxon>Bacteria</taxon>
        <taxon>Pseudomonadati</taxon>
        <taxon>Pseudomonadota</taxon>
        <taxon>Gammaproteobacteria</taxon>
        <taxon>Alteromonadales</taxon>
        <taxon>Alteromonadaceae</taxon>
        <taxon>Paraglaciecola</taxon>
    </lineage>
</organism>
<dbReference type="STRING" id="1799789.AX660_13495"/>